<dbReference type="AlphaFoldDB" id="A0A9X1I537"/>
<sequence length="333" mass="38629">MTTSNFEIKPLSSQDRNKLKKQYLFAILFLLVASAIFYFIYAFVIKPDNFSTIPIVMFSIFMLFFAGIFSYIFWNTYIDLKRGVKHCYTGNITDKRIDKHTTKSRSYNTGFGTKTRHKSSRTYYYISIDNNEHSVPYSEYAKVSVNDKVYLESSPKSKTVLAFTILEKHLNSANNITNSLHVIPFKSKSITKPMRQQEIELVKKLVFKKIRKKTIYFLLSAMLLFVLWTGFILFLIPLIIAFIYYAITALIQLNQYAKFKRNGCLKTISKVQVIDKLKTTSNKHSTGFKIKTNNGIINVTALVYNKIQASQYINLHKASIINIMYDVSFDEHI</sequence>
<name>A0A9X1I537_9FLAO</name>
<protein>
    <submittedName>
        <fullName evidence="2">Uncharacterized protein</fullName>
    </submittedName>
</protein>
<proteinExistence type="predicted"/>
<keyword evidence="1" id="KW-0472">Membrane</keyword>
<feature type="transmembrane region" description="Helical" evidence="1">
    <location>
        <begin position="50"/>
        <end position="74"/>
    </location>
</feature>
<feature type="transmembrane region" description="Helical" evidence="1">
    <location>
        <begin position="23"/>
        <end position="44"/>
    </location>
</feature>
<feature type="transmembrane region" description="Helical" evidence="1">
    <location>
        <begin position="214"/>
        <end position="247"/>
    </location>
</feature>
<dbReference type="Proteomes" id="UP001139286">
    <property type="component" value="Unassembled WGS sequence"/>
</dbReference>
<organism evidence="2 3">
    <name type="scientific">Neotamlana sargassicola</name>
    <dbReference type="NCBI Taxonomy" id="2883125"/>
    <lineage>
        <taxon>Bacteria</taxon>
        <taxon>Pseudomonadati</taxon>
        <taxon>Bacteroidota</taxon>
        <taxon>Flavobacteriia</taxon>
        <taxon>Flavobacteriales</taxon>
        <taxon>Flavobacteriaceae</taxon>
        <taxon>Neotamlana</taxon>
    </lineage>
</organism>
<accession>A0A9X1I537</accession>
<dbReference type="RefSeq" id="WP_226694896.1">
    <property type="nucleotide sequence ID" value="NZ_JAJAPX010000001.1"/>
</dbReference>
<keyword evidence="3" id="KW-1185">Reference proteome</keyword>
<dbReference type="EMBL" id="JAJAPX010000001">
    <property type="protein sequence ID" value="MCB4807447.1"/>
    <property type="molecule type" value="Genomic_DNA"/>
</dbReference>
<gene>
    <name evidence="2" type="ORF">LG651_04225</name>
</gene>
<evidence type="ECO:0000256" key="1">
    <source>
        <dbReference type="SAM" id="Phobius"/>
    </source>
</evidence>
<comment type="caution">
    <text evidence="2">The sequence shown here is derived from an EMBL/GenBank/DDBJ whole genome shotgun (WGS) entry which is preliminary data.</text>
</comment>
<keyword evidence="1" id="KW-0812">Transmembrane</keyword>
<reference evidence="2" key="1">
    <citation type="submission" date="2021-10" db="EMBL/GenBank/DDBJ databases">
        <title>Tamlana sargassums sp. nov., and Tamlana laminarinivorans sp. nov., two new bacteria isolated from the brown alga.</title>
        <authorList>
            <person name="Li J."/>
        </authorList>
    </citation>
    <scope>NUCLEOTIDE SEQUENCE</scope>
    <source>
        <strain evidence="2">62-3</strain>
    </source>
</reference>
<evidence type="ECO:0000313" key="2">
    <source>
        <dbReference type="EMBL" id="MCB4807447.1"/>
    </source>
</evidence>
<keyword evidence="1" id="KW-1133">Transmembrane helix</keyword>
<evidence type="ECO:0000313" key="3">
    <source>
        <dbReference type="Proteomes" id="UP001139286"/>
    </source>
</evidence>